<dbReference type="InterPro" id="IPR036734">
    <property type="entry name" value="Neur_chan_lig-bd_sf"/>
</dbReference>
<dbReference type="GO" id="GO:0005230">
    <property type="term" value="F:extracellular ligand-gated monoatomic ion channel activity"/>
    <property type="evidence" value="ECO:0007669"/>
    <property type="project" value="InterPro"/>
</dbReference>
<dbReference type="InterPro" id="IPR006202">
    <property type="entry name" value="Neur_chan_lig-bd"/>
</dbReference>
<dbReference type="InterPro" id="IPR038050">
    <property type="entry name" value="Neuro_actylchol_rec"/>
</dbReference>
<feature type="transmembrane region" description="Helical" evidence="5">
    <location>
        <begin position="392"/>
        <end position="413"/>
    </location>
</feature>
<dbReference type="Proteomes" id="UP001431783">
    <property type="component" value="Unassembled WGS sequence"/>
</dbReference>
<keyword evidence="2 5" id="KW-0812">Transmembrane</keyword>
<dbReference type="AlphaFoldDB" id="A0AAW1U2S1"/>
<comment type="subcellular location">
    <subcellularLocation>
        <location evidence="1">Membrane</location>
        <topology evidence="1">Multi-pass membrane protein</topology>
    </subcellularLocation>
</comment>
<evidence type="ECO:0000259" key="6">
    <source>
        <dbReference type="Pfam" id="PF02931"/>
    </source>
</evidence>
<evidence type="ECO:0000256" key="4">
    <source>
        <dbReference type="ARBA" id="ARBA00023136"/>
    </source>
</evidence>
<evidence type="ECO:0000313" key="7">
    <source>
        <dbReference type="EMBL" id="KAK9875263.1"/>
    </source>
</evidence>
<evidence type="ECO:0000256" key="1">
    <source>
        <dbReference type="ARBA" id="ARBA00004141"/>
    </source>
</evidence>
<comment type="caution">
    <text evidence="7">The sequence shown here is derived from an EMBL/GenBank/DDBJ whole genome shotgun (WGS) entry which is preliminary data.</text>
</comment>
<feature type="transmembrane region" description="Helical" evidence="5">
    <location>
        <begin position="243"/>
        <end position="261"/>
    </location>
</feature>
<dbReference type="CDD" id="cd18989">
    <property type="entry name" value="LGIC_ECD_cation"/>
    <property type="match status" value="1"/>
</dbReference>
<dbReference type="Gene3D" id="1.20.58.390">
    <property type="entry name" value="Neurotransmitter-gated ion-channel transmembrane domain"/>
    <property type="match status" value="1"/>
</dbReference>
<organism evidence="7 8">
    <name type="scientific">Henosepilachna vigintioctopunctata</name>
    <dbReference type="NCBI Taxonomy" id="420089"/>
    <lineage>
        <taxon>Eukaryota</taxon>
        <taxon>Metazoa</taxon>
        <taxon>Ecdysozoa</taxon>
        <taxon>Arthropoda</taxon>
        <taxon>Hexapoda</taxon>
        <taxon>Insecta</taxon>
        <taxon>Pterygota</taxon>
        <taxon>Neoptera</taxon>
        <taxon>Endopterygota</taxon>
        <taxon>Coleoptera</taxon>
        <taxon>Polyphaga</taxon>
        <taxon>Cucujiformia</taxon>
        <taxon>Coccinelloidea</taxon>
        <taxon>Coccinellidae</taxon>
        <taxon>Epilachninae</taxon>
        <taxon>Epilachnini</taxon>
        <taxon>Henosepilachna</taxon>
    </lineage>
</organism>
<dbReference type="InterPro" id="IPR036719">
    <property type="entry name" value="Neuro-gated_channel_TM_sf"/>
</dbReference>
<dbReference type="PRINTS" id="PR00252">
    <property type="entry name" value="NRIONCHANNEL"/>
</dbReference>
<reference evidence="7 8" key="1">
    <citation type="submission" date="2023-03" db="EMBL/GenBank/DDBJ databases">
        <title>Genome insight into feeding habits of ladybird beetles.</title>
        <authorList>
            <person name="Li H.-S."/>
            <person name="Huang Y.-H."/>
            <person name="Pang H."/>
        </authorList>
    </citation>
    <scope>NUCLEOTIDE SEQUENCE [LARGE SCALE GENOMIC DNA]</scope>
    <source>
        <strain evidence="7">SYSU_2023b</strain>
        <tissue evidence="7">Whole body</tissue>
    </source>
</reference>
<keyword evidence="3 5" id="KW-1133">Transmembrane helix</keyword>
<keyword evidence="4 5" id="KW-0472">Membrane</keyword>
<keyword evidence="8" id="KW-1185">Reference proteome</keyword>
<proteinExistence type="predicted"/>
<feature type="domain" description="Neurotransmitter-gated ion-channel ligand-binding" evidence="6">
    <location>
        <begin position="28"/>
        <end position="234"/>
    </location>
</feature>
<dbReference type="FunFam" id="2.70.170.10:FF:000028">
    <property type="entry name" value="AcetylCholine Receptor"/>
    <property type="match status" value="1"/>
</dbReference>
<name>A0AAW1U2S1_9CUCU</name>
<evidence type="ECO:0000256" key="5">
    <source>
        <dbReference type="SAM" id="Phobius"/>
    </source>
</evidence>
<dbReference type="InterPro" id="IPR006201">
    <property type="entry name" value="Neur_channel"/>
</dbReference>
<sequence length="414" mass="47451">MKIIFLVAAESDILDETCKINRSNLPEQKLRNHLFCDYTGYDLRPVKDSKTATNLTMKLLVKYFTYEESEAMIAVDSWIAMYWMDEHLKWDPKEFSGITQIHLTHNELWIPDLSLYNRADQSDDAQIIDEITCALQNTGLIVCVPTARHEALCIPDLSKFPYDTQNCTLRFGSWIHSGEELNLRFAKPAFSLEDMQPNGNWELQSVTAHKNAGKYKCCPNNTFPSLEYIFVIKRMAANHASTIIIPSLVLLIMTLTSLWIPPNQQERMHLCFVNLIAHFMHLQYVSFMVPTHGPNTPYLVSYSRDSMLLVSFTIIFTVMLKNLIRGSLHAPVWVSTTVSFLTGFKVGQIILLNDYSIKGVDPLKGDDDLAAIINNPNNNSTDNRDWLIFAKILDRILFIVYAIIYFVMFVTFLP</sequence>
<evidence type="ECO:0000256" key="3">
    <source>
        <dbReference type="ARBA" id="ARBA00022989"/>
    </source>
</evidence>
<dbReference type="PANTHER" id="PTHR18945">
    <property type="entry name" value="NEUROTRANSMITTER GATED ION CHANNEL"/>
    <property type="match status" value="1"/>
</dbReference>
<dbReference type="Gene3D" id="2.70.170.10">
    <property type="entry name" value="Neurotransmitter-gated ion-channel ligand-binding domain"/>
    <property type="match status" value="1"/>
</dbReference>
<feature type="transmembrane region" description="Helical" evidence="5">
    <location>
        <begin position="268"/>
        <end position="287"/>
    </location>
</feature>
<feature type="transmembrane region" description="Helical" evidence="5">
    <location>
        <begin position="307"/>
        <end position="324"/>
    </location>
</feature>
<evidence type="ECO:0000313" key="8">
    <source>
        <dbReference type="Proteomes" id="UP001431783"/>
    </source>
</evidence>
<dbReference type="SUPFAM" id="SSF90112">
    <property type="entry name" value="Neurotransmitter-gated ion-channel transmembrane pore"/>
    <property type="match status" value="1"/>
</dbReference>
<gene>
    <name evidence="7" type="ORF">WA026_007653</name>
</gene>
<accession>A0AAW1U2S1</accession>
<protein>
    <recommendedName>
        <fullName evidence="6">Neurotransmitter-gated ion-channel ligand-binding domain-containing protein</fullName>
    </recommendedName>
</protein>
<dbReference type="GO" id="GO:0004888">
    <property type="term" value="F:transmembrane signaling receptor activity"/>
    <property type="evidence" value="ECO:0007669"/>
    <property type="project" value="InterPro"/>
</dbReference>
<dbReference type="GO" id="GO:0016020">
    <property type="term" value="C:membrane"/>
    <property type="evidence" value="ECO:0007669"/>
    <property type="project" value="UniProtKB-SubCell"/>
</dbReference>
<dbReference type="EMBL" id="JARQZJ010000033">
    <property type="protein sequence ID" value="KAK9875263.1"/>
    <property type="molecule type" value="Genomic_DNA"/>
</dbReference>
<dbReference type="SUPFAM" id="SSF63712">
    <property type="entry name" value="Nicotinic receptor ligand binding domain-like"/>
    <property type="match status" value="1"/>
</dbReference>
<dbReference type="Pfam" id="PF02931">
    <property type="entry name" value="Neur_chan_LBD"/>
    <property type="match status" value="1"/>
</dbReference>
<evidence type="ECO:0000256" key="2">
    <source>
        <dbReference type="ARBA" id="ARBA00022692"/>
    </source>
</evidence>